<evidence type="ECO:0000256" key="1">
    <source>
        <dbReference type="SAM" id="Coils"/>
    </source>
</evidence>
<dbReference type="InterPro" id="IPR052336">
    <property type="entry name" value="MlaD_Phospholipid_Transporter"/>
</dbReference>
<evidence type="ECO:0000313" key="5">
    <source>
        <dbReference type="Proteomes" id="UP000618754"/>
    </source>
</evidence>
<keyword evidence="2" id="KW-0812">Transmembrane</keyword>
<evidence type="ECO:0000259" key="3">
    <source>
        <dbReference type="Pfam" id="PF02470"/>
    </source>
</evidence>
<protein>
    <submittedName>
        <fullName evidence="4">MCE family protein</fullName>
    </submittedName>
</protein>
<feature type="coiled-coil region" evidence="1">
    <location>
        <begin position="239"/>
        <end position="266"/>
    </location>
</feature>
<organism evidence="4 5">
    <name type="scientific">Mucilaginibacter rigui</name>
    <dbReference type="NCBI Taxonomy" id="534635"/>
    <lineage>
        <taxon>Bacteria</taxon>
        <taxon>Pseudomonadati</taxon>
        <taxon>Bacteroidota</taxon>
        <taxon>Sphingobacteriia</taxon>
        <taxon>Sphingobacteriales</taxon>
        <taxon>Sphingobacteriaceae</taxon>
        <taxon>Mucilaginibacter</taxon>
    </lineage>
</organism>
<feature type="domain" description="Mce/MlaD" evidence="3">
    <location>
        <begin position="41"/>
        <end position="116"/>
    </location>
</feature>
<keyword evidence="2" id="KW-1133">Transmembrane helix</keyword>
<comment type="caution">
    <text evidence="4">The sequence shown here is derived from an EMBL/GenBank/DDBJ whole genome shotgun (WGS) entry which is preliminary data.</text>
</comment>
<dbReference type="Proteomes" id="UP000618754">
    <property type="component" value="Unassembled WGS sequence"/>
</dbReference>
<proteinExistence type="predicted"/>
<dbReference type="PANTHER" id="PTHR33371">
    <property type="entry name" value="INTERMEMBRANE PHOSPHOLIPID TRANSPORT SYSTEM BINDING PROTEIN MLAD-RELATED"/>
    <property type="match status" value="1"/>
</dbReference>
<feature type="transmembrane region" description="Helical" evidence="2">
    <location>
        <begin position="12"/>
        <end position="30"/>
    </location>
</feature>
<gene>
    <name evidence="4" type="ORF">IDJ75_14975</name>
</gene>
<name>A0ABR7X7M2_9SPHI</name>
<dbReference type="EMBL" id="JACWMW010000003">
    <property type="protein sequence ID" value="MBD1386588.1"/>
    <property type="molecule type" value="Genomic_DNA"/>
</dbReference>
<keyword evidence="1" id="KW-0175">Coiled coil</keyword>
<reference evidence="4 5" key="1">
    <citation type="submission" date="2020-09" db="EMBL/GenBank/DDBJ databases">
        <title>Novel species of Mucilaginibacter isolated from a glacier on the Tibetan Plateau.</title>
        <authorList>
            <person name="Liu Q."/>
            <person name="Xin Y.-H."/>
        </authorList>
    </citation>
    <scope>NUCLEOTIDE SEQUENCE [LARGE SCALE GENOMIC DNA]</scope>
    <source>
        <strain evidence="4 5">CGMCC 1.13878</strain>
    </source>
</reference>
<accession>A0ABR7X7M2</accession>
<keyword evidence="2" id="KW-0472">Membrane</keyword>
<sequence length="330" mass="35610">MAKQGENNIRLGVFVLTGLFVLILSFYMIGKNHNLFGSDFKIKARFANLNGLSEGNNVLFSGIQAGTVKTIEMINDTTIEVTLLIDNKVRSYIHKNAIAAIGTEGLMGNKIVNILPSRAASPAVAEGDMLAAQKIVNTDEMLQTLSKTNNNIAIISDAIKGTVLKINGSALMELLNDKDIGTSLKASLQHINKATANATEITTGLNGLVAGLKKGKGSAGVLLSDTVMAGNLQTAVLKIRNASDNADHLTMQLNNLVRTLDEHLNQGNGSLQVLLRDTTFAQNLKATMDNLQKGTDGFNQNMEALKHNFLFRGYFKSQEKARKKQTNAKP</sequence>
<keyword evidence="5" id="KW-1185">Reference proteome</keyword>
<evidence type="ECO:0000256" key="2">
    <source>
        <dbReference type="SAM" id="Phobius"/>
    </source>
</evidence>
<dbReference type="RefSeq" id="WP_191176431.1">
    <property type="nucleotide sequence ID" value="NZ_JACWMW010000003.1"/>
</dbReference>
<dbReference type="Pfam" id="PF02470">
    <property type="entry name" value="MlaD"/>
    <property type="match status" value="1"/>
</dbReference>
<dbReference type="InterPro" id="IPR003399">
    <property type="entry name" value="Mce/MlaD"/>
</dbReference>
<dbReference type="PANTHER" id="PTHR33371:SF4">
    <property type="entry name" value="INTERMEMBRANE PHOSPHOLIPID TRANSPORT SYSTEM BINDING PROTEIN MLAD"/>
    <property type="match status" value="1"/>
</dbReference>
<evidence type="ECO:0000313" key="4">
    <source>
        <dbReference type="EMBL" id="MBD1386588.1"/>
    </source>
</evidence>